<proteinExistence type="predicted"/>
<gene>
    <name evidence="2" type="ORF">J2Z40_000486</name>
</gene>
<keyword evidence="3" id="KW-1185">Reference proteome</keyword>
<dbReference type="Proteomes" id="UP001519293">
    <property type="component" value="Unassembled WGS sequence"/>
</dbReference>
<dbReference type="SUPFAM" id="SSF81665">
    <property type="entry name" value="Calcium ATPase, transmembrane domain M"/>
    <property type="match status" value="1"/>
</dbReference>
<feature type="transmembrane region" description="Helical" evidence="1">
    <location>
        <begin position="63"/>
        <end position="90"/>
    </location>
</feature>
<evidence type="ECO:0000313" key="2">
    <source>
        <dbReference type="EMBL" id="MBP2239933.1"/>
    </source>
</evidence>
<sequence>MIKSSWNVMYLLIIEIIFGALLILPFFSLQEKQIPLVAYFLTMICSCLVFSLLLQRYKEMGKVLFFVLILPAVLIGGNVMDFPIFLNLLISFLIFWRTLSHFHEPDKQNIALWLLFTILLGIVLLFFAGVSSSEYMTIIGGLMIAQLLFIISGGFIRKWLDLSEAGKNKKQFFRPFIVIFSAISLLCLLITIGMSTIRWLFFSIISGGVSLVAFIAKPFFNWAESRDWSEQFNKLNKNQGPEEFSAAQNELDPLEKNIIFDPTIIVTILFIACLLFLFYYLYKNKRKVNEAEKISSETAYTVEKRMNNGSTSFFQRGKALSPSHPIRKEIFAFERYAEKLQLGRWPFESLSDWLTRIGMYDFNEINRIYEKVRYGDQHYSDSEKMQLKEMLHKKKLELKEMNKQKKRRGKK</sequence>
<name>A0ABS4RAL3_9BACI</name>
<dbReference type="EMBL" id="JAGIKZ010000002">
    <property type="protein sequence ID" value="MBP2239933.1"/>
    <property type="molecule type" value="Genomic_DNA"/>
</dbReference>
<comment type="caution">
    <text evidence="2">The sequence shown here is derived from an EMBL/GenBank/DDBJ whole genome shotgun (WGS) entry which is preliminary data.</text>
</comment>
<feature type="transmembrane region" description="Helical" evidence="1">
    <location>
        <begin position="199"/>
        <end position="220"/>
    </location>
</feature>
<dbReference type="RefSeq" id="WP_066393129.1">
    <property type="nucleotide sequence ID" value="NZ_JAGIKZ010000002.1"/>
</dbReference>
<accession>A0ABS4RAL3</accession>
<keyword evidence="1" id="KW-0472">Membrane</keyword>
<reference evidence="2 3" key="1">
    <citation type="submission" date="2021-03" db="EMBL/GenBank/DDBJ databases">
        <title>Genomic Encyclopedia of Type Strains, Phase IV (KMG-IV): sequencing the most valuable type-strain genomes for metagenomic binning, comparative biology and taxonomic classification.</title>
        <authorList>
            <person name="Goeker M."/>
        </authorList>
    </citation>
    <scope>NUCLEOTIDE SEQUENCE [LARGE SCALE GENOMIC DNA]</scope>
    <source>
        <strain evidence="2 3">DSM 26675</strain>
    </source>
</reference>
<feature type="transmembrane region" description="Helical" evidence="1">
    <location>
        <begin position="7"/>
        <end position="28"/>
    </location>
</feature>
<feature type="transmembrane region" description="Helical" evidence="1">
    <location>
        <begin position="34"/>
        <end position="54"/>
    </location>
</feature>
<evidence type="ECO:0000313" key="3">
    <source>
        <dbReference type="Proteomes" id="UP001519293"/>
    </source>
</evidence>
<keyword evidence="1" id="KW-0812">Transmembrane</keyword>
<feature type="transmembrane region" description="Helical" evidence="1">
    <location>
        <begin position="110"/>
        <end position="130"/>
    </location>
</feature>
<dbReference type="InterPro" id="IPR023298">
    <property type="entry name" value="ATPase_P-typ_TM_dom_sf"/>
</dbReference>
<evidence type="ECO:0000256" key="1">
    <source>
        <dbReference type="SAM" id="Phobius"/>
    </source>
</evidence>
<protein>
    <submittedName>
        <fullName evidence="2">Preprotein translocase subunit SecG</fullName>
    </submittedName>
</protein>
<organism evidence="2 3">
    <name type="scientific">Cytobacillus eiseniae</name>
    <dbReference type="NCBI Taxonomy" id="762947"/>
    <lineage>
        <taxon>Bacteria</taxon>
        <taxon>Bacillati</taxon>
        <taxon>Bacillota</taxon>
        <taxon>Bacilli</taxon>
        <taxon>Bacillales</taxon>
        <taxon>Bacillaceae</taxon>
        <taxon>Cytobacillus</taxon>
    </lineage>
</organism>
<keyword evidence="1" id="KW-1133">Transmembrane helix</keyword>
<feature type="transmembrane region" description="Helical" evidence="1">
    <location>
        <begin position="258"/>
        <end position="282"/>
    </location>
</feature>
<feature type="transmembrane region" description="Helical" evidence="1">
    <location>
        <begin position="172"/>
        <end position="192"/>
    </location>
</feature>
<feature type="transmembrane region" description="Helical" evidence="1">
    <location>
        <begin position="137"/>
        <end position="160"/>
    </location>
</feature>